<sequence>MPAARFGKSTRIRAIRPKVSGAPVDKPDEPSKDFTVKINNSTPSRPADATATEGNARQAANGATLTDPSALTGVRVSPLAAQVRDIGARLLQDGDGDIDAAKVAEVRQAIAEGRIKIDPSKIADGLLASLHELSQGGAQS</sequence>
<evidence type="ECO:0000313" key="11">
    <source>
        <dbReference type="EMBL" id="AZG16254.1"/>
    </source>
</evidence>
<evidence type="ECO:0000259" key="10">
    <source>
        <dbReference type="Pfam" id="PF04316"/>
    </source>
</evidence>
<proteinExistence type="inferred from homology"/>
<evidence type="ECO:0000256" key="4">
    <source>
        <dbReference type="ARBA" id="ARBA00022795"/>
    </source>
</evidence>
<comment type="function">
    <text evidence="7">Responsible for the coupling of flagellin expression to flagellar assembly by preventing expression of the flagellin genes when a component of the middle class of proteins is defective. It negatively regulates flagellar genes by inhibiting the activity of FliA by directly binding to FliA.</text>
</comment>
<dbReference type="InterPro" id="IPR031316">
    <property type="entry name" value="FlgM_C"/>
</dbReference>
<protein>
    <recommendedName>
        <fullName evidence="2">Negative regulator of flagellin synthesis</fullName>
    </recommendedName>
    <alternativeName>
        <fullName evidence="8">Anti-sigma-28 factor</fullName>
    </alternativeName>
</protein>
<organism evidence="11 12">
    <name type="scientific">Cupriavidus pauculus</name>
    <dbReference type="NCBI Taxonomy" id="82633"/>
    <lineage>
        <taxon>Bacteria</taxon>
        <taxon>Pseudomonadati</taxon>
        <taxon>Pseudomonadota</taxon>
        <taxon>Betaproteobacteria</taxon>
        <taxon>Burkholderiales</taxon>
        <taxon>Burkholderiaceae</taxon>
        <taxon>Cupriavidus</taxon>
    </lineage>
</organism>
<evidence type="ECO:0000256" key="1">
    <source>
        <dbReference type="ARBA" id="ARBA00005322"/>
    </source>
</evidence>
<evidence type="ECO:0000256" key="6">
    <source>
        <dbReference type="ARBA" id="ARBA00023163"/>
    </source>
</evidence>
<keyword evidence="11" id="KW-0282">Flagellum</keyword>
<dbReference type="InterPro" id="IPR007412">
    <property type="entry name" value="FlgM"/>
</dbReference>
<evidence type="ECO:0000256" key="7">
    <source>
        <dbReference type="ARBA" id="ARBA00024739"/>
    </source>
</evidence>
<accession>A0A3G8H709</accession>
<keyword evidence="11" id="KW-0969">Cilium</keyword>
<dbReference type="Pfam" id="PF04316">
    <property type="entry name" value="FlgM"/>
    <property type="match status" value="1"/>
</dbReference>
<dbReference type="GO" id="GO:0045892">
    <property type="term" value="P:negative regulation of DNA-templated transcription"/>
    <property type="evidence" value="ECO:0007669"/>
    <property type="project" value="InterPro"/>
</dbReference>
<dbReference type="EMBL" id="CP033970">
    <property type="protein sequence ID" value="AZG16254.1"/>
    <property type="molecule type" value="Genomic_DNA"/>
</dbReference>
<reference evidence="12" key="1">
    <citation type="submission" date="2018-11" db="EMBL/GenBank/DDBJ databases">
        <title>FDA dAtabase for Regulatory Grade micrObial Sequences (FDA-ARGOS): Supporting development and validation of Infectious Disease Dx tests.</title>
        <authorList>
            <person name="Goldberg B."/>
            <person name="Campos J."/>
            <person name="Tallon L."/>
            <person name="Sadzewicz L."/>
            <person name="Zhao X."/>
            <person name="Vavikolanu K."/>
            <person name="Mehta A."/>
            <person name="Aluvathingal J."/>
            <person name="Nadendla S."/>
            <person name="Geyer C."/>
            <person name="Nandy P."/>
            <person name="Yan Y."/>
            <person name="Sichtig H."/>
        </authorList>
    </citation>
    <scope>NUCLEOTIDE SEQUENCE [LARGE SCALE GENOMIC DNA]</scope>
    <source>
        <strain evidence="12">FDAARGOS_614</strain>
    </source>
</reference>
<keyword evidence="3" id="KW-0678">Repressor</keyword>
<evidence type="ECO:0000256" key="5">
    <source>
        <dbReference type="ARBA" id="ARBA00023015"/>
    </source>
</evidence>
<name>A0A3G8H709_9BURK</name>
<dbReference type="NCBIfam" id="TIGR03824">
    <property type="entry name" value="FlgM_jcvi"/>
    <property type="match status" value="1"/>
</dbReference>
<evidence type="ECO:0000256" key="3">
    <source>
        <dbReference type="ARBA" id="ARBA00022491"/>
    </source>
</evidence>
<dbReference type="InterPro" id="IPR035890">
    <property type="entry name" value="Anti-sigma-28_factor_FlgM_sf"/>
</dbReference>
<dbReference type="AlphaFoldDB" id="A0A3G8H709"/>
<feature type="compositionally biased region" description="Basic and acidic residues" evidence="9">
    <location>
        <begin position="25"/>
        <end position="35"/>
    </location>
</feature>
<dbReference type="Proteomes" id="UP000270411">
    <property type="component" value="Chromosome 2"/>
</dbReference>
<keyword evidence="11" id="KW-0966">Cell projection</keyword>
<evidence type="ECO:0000256" key="2">
    <source>
        <dbReference type="ARBA" id="ARBA00017823"/>
    </source>
</evidence>
<evidence type="ECO:0000256" key="9">
    <source>
        <dbReference type="SAM" id="MobiDB-lite"/>
    </source>
</evidence>
<dbReference type="GO" id="GO:0044781">
    <property type="term" value="P:bacterial-type flagellum organization"/>
    <property type="evidence" value="ECO:0007669"/>
    <property type="project" value="UniProtKB-KW"/>
</dbReference>
<gene>
    <name evidence="11" type="primary">flgM</name>
    <name evidence="11" type="ORF">EHF44_22935</name>
</gene>
<evidence type="ECO:0000256" key="8">
    <source>
        <dbReference type="ARBA" id="ARBA00030117"/>
    </source>
</evidence>
<keyword evidence="6" id="KW-0804">Transcription</keyword>
<comment type="similarity">
    <text evidence="1">Belongs to the FlgM family.</text>
</comment>
<dbReference type="KEGG" id="cpau:EHF44_22935"/>
<feature type="domain" description="Anti-sigma-28 factor FlgM C-terminal" evidence="10">
    <location>
        <begin position="74"/>
        <end position="127"/>
    </location>
</feature>
<keyword evidence="5" id="KW-0805">Transcription regulation</keyword>
<feature type="region of interest" description="Disordered" evidence="9">
    <location>
        <begin position="1"/>
        <end position="63"/>
    </location>
</feature>
<evidence type="ECO:0000313" key="12">
    <source>
        <dbReference type="Proteomes" id="UP000270411"/>
    </source>
</evidence>
<keyword evidence="4" id="KW-1005">Bacterial flagellum biogenesis</keyword>
<dbReference type="SUPFAM" id="SSF101498">
    <property type="entry name" value="Anti-sigma factor FlgM"/>
    <property type="match status" value="1"/>
</dbReference>
<dbReference type="OrthoDB" id="9181369at2"/>